<feature type="region of interest" description="Disordered" evidence="1">
    <location>
        <begin position="1852"/>
        <end position="1874"/>
    </location>
</feature>
<feature type="region of interest" description="Disordered" evidence="1">
    <location>
        <begin position="410"/>
        <end position="432"/>
    </location>
</feature>
<evidence type="ECO:0000256" key="1">
    <source>
        <dbReference type="SAM" id="MobiDB-lite"/>
    </source>
</evidence>
<feature type="compositionally biased region" description="Acidic residues" evidence="1">
    <location>
        <begin position="541"/>
        <end position="555"/>
    </location>
</feature>
<feature type="compositionally biased region" description="Basic and acidic residues" evidence="1">
    <location>
        <begin position="735"/>
        <end position="748"/>
    </location>
</feature>
<feature type="compositionally biased region" description="Low complexity" evidence="1">
    <location>
        <begin position="873"/>
        <end position="884"/>
    </location>
</feature>
<feature type="compositionally biased region" description="Polar residues" evidence="1">
    <location>
        <begin position="1521"/>
        <end position="1536"/>
    </location>
</feature>
<keyword evidence="2" id="KW-0648">Protein biosynthesis</keyword>
<feature type="compositionally biased region" description="Basic and acidic residues" evidence="1">
    <location>
        <begin position="37"/>
        <end position="67"/>
    </location>
</feature>
<feature type="compositionally biased region" description="Acidic residues" evidence="1">
    <location>
        <begin position="2215"/>
        <end position="2243"/>
    </location>
</feature>
<feature type="compositionally biased region" description="Basic and acidic residues" evidence="1">
    <location>
        <begin position="958"/>
        <end position="968"/>
    </location>
</feature>
<feature type="compositionally biased region" description="Basic and acidic residues" evidence="1">
    <location>
        <begin position="1067"/>
        <end position="1080"/>
    </location>
</feature>
<comment type="caution">
    <text evidence="2">The sequence shown here is derived from an EMBL/GenBank/DDBJ whole genome shotgun (WGS) entry which is preliminary data.</text>
</comment>
<feature type="compositionally biased region" description="Polar residues" evidence="1">
    <location>
        <begin position="755"/>
        <end position="810"/>
    </location>
</feature>
<feature type="compositionally biased region" description="Basic and acidic residues" evidence="1">
    <location>
        <begin position="1980"/>
        <end position="1991"/>
    </location>
</feature>
<feature type="compositionally biased region" description="Polar residues" evidence="1">
    <location>
        <begin position="1992"/>
        <end position="2006"/>
    </location>
</feature>
<feature type="compositionally biased region" description="Polar residues" evidence="1">
    <location>
        <begin position="1961"/>
        <end position="1972"/>
    </location>
</feature>
<dbReference type="Proteomes" id="UP000762676">
    <property type="component" value="Unassembled WGS sequence"/>
</dbReference>
<proteinExistence type="predicted"/>
<feature type="compositionally biased region" description="Polar residues" evidence="1">
    <location>
        <begin position="621"/>
        <end position="643"/>
    </location>
</feature>
<feature type="compositionally biased region" description="Acidic residues" evidence="1">
    <location>
        <begin position="2196"/>
        <end position="2208"/>
    </location>
</feature>
<gene>
    <name evidence="2" type="ORF">ElyMa_000508500</name>
</gene>
<name>A0AAV4FX07_9GAST</name>
<dbReference type="EMBL" id="BMAT01000971">
    <property type="protein sequence ID" value="GFR77431.1"/>
    <property type="molecule type" value="Genomic_DNA"/>
</dbReference>
<feature type="region of interest" description="Disordered" evidence="1">
    <location>
        <begin position="1495"/>
        <end position="1537"/>
    </location>
</feature>
<feature type="compositionally biased region" description="Polar residues" evidence="1">
    <location>
        <begin position="478"/>
        <end position="493"/>
    </location>
</feature>
<feature type="region of interest" description="Disordered" evidence="1">
    <location>
        <begin position="1607"/>
        <end position="1627"/>
    </location>
</feature>
<feature type="compositionally biased region" description="Low complexity" evidence="1">
    <location>
        <begin position="708"/>
        <end position="722"/>
    </location>
</feature>
<feature type="compositionally biased region" description="Polar residues" evidence="1">
    <location>
        <begin position="1301"/>
        <end position="1324"/>
    </location>
</feature>
<dbReference type="GO" id="GO:0003743">
    <property type="term" value="F:translation initiation factor activity"/>
    <property type="evidence" value="ECO:0007669"/>
    <property type="project" value="UniProtKB-KW"/>
</dbReference>
<feature type="region of interest" description="Disordered" evidence="1">
    <location>
        <begin position="1"/>
        <end position="133"/>
    </location>
</feature>
<feature type="compositionally biased region" description="Basic and acidic residues" evidence="1">
    <location>
        <begin position="846"/>
        <end position="864"/>
    </location>
</feature>
<reference evidence="2 3" key="1">
    <citation type="journal article" date="2021" name="Elife">
        <title>Chloroplast acquisition without the gene transfer in kleptoplastic sea slugs, Plakobranchus ocellatus.</title>
        <authorList>
            <person name="Maeda T."/>
            <person name="Takahashi S."/>
            <person name="Yoshida T."/>
            <person name="Shimamura S."/>
            <person name="Takaki Y."/>
            <person name="Nagai Y."/>
            <person name="Toyoda A."/>
            <person name="Suzuki Y."/>
            <person name="Arimoto A."/>
            <person name="Ishii H."/>
            <person name="Satoh N."/>
            <person name="Nishiyama T."/>
            <person name="Hasebe M."/>
            <person name="Maruyama T."/>
            <person name="Minagawa J."/>
            <person name="Obokata J."/>
            <person name="Shigenobu S."/>
        </authorList>
    </citation>
    <scope>NUCLEOTIDE SEQUENCE [LARGE SCALE GENOMIC DNA]</scope>
</reference>
<feature type="compositionally biased region" description="Basic residues" evidence="1">
    <location>
        <begin position="668"/>
        <end position="678"/>
    </location>
</feature>
<evidence type="ECO:0000313" key="2">
    <source>
        <dbReference type="EMBL" id="GFR77431.1"/>
    </source>
</evidence>
<feature type="region of interest" description="Disordered" evidence="1">
    <location>
        <begin position="1301"/>
        <end position="1404"/>
    </location>
</feature>
<evidence type="ECO:0000313" key="3">
    <source>
        <dbReference type="Proteomes" id="UP000762676"/>
    </source>
</evidence>
<feature type="region of interest" description="Disordered" evidence="1">
    <location>
        <begin position="471"/>
        <end position="496"/>
    </location>
</feature>
<protein>
    <submittedName>
        <fullName evidence="2">Translation initiation factor IF-2</fullName>
    </submittedName>
</protein>
<feature type="compositionally biased region" description="Polar residues" evidence="1">
    <location>
        <begin position="1055"/>
        <end position="1064"/>
    </location>
</feature>
<keyword evidence="2" id="KW-0396">Initiation factor</keyword>
<feature type="region of interest" description="Disordered" evidence="1">
    <location>
        <begin position="2170"/>
        <end position="2243"/>
    </location>
</feature>
<feature type="compositionally biased region" description="Basic and acidic residues" evidence="1">
    <location>
        <begin position="1"/>
        <end position="14"/>
    </location>
</feature>
<feature type="region of interest" description="Disordered" evidence="1">
    <location>
        <begin position="534"/>
        <end position="555"/>
    </location>
</feature>
<organism evidence="2 3">
    <name type="scientific">Elysia marginata</name>
    <dbReference type="NCBI Taxonomy" id="1093978"/>
    <lineage>
        <taxon>Eukaryota</taxon>
        <taxon>Metazoa</taxon>
        <taxon>Spiralia</taxon>
        <taxon>Lophotrochozoa</taxon>
        <taxon>Mollusca</taxon>
        <taxon>Gastropoda</taxon>
        <taxon>Heterobranchia</taxon>
        <taxon>Euthyneura</taxon>
        <taxon>Panpulmonata</taxon>
        <taxon>Sacoglossa</taxon>
        <taxon>Placobranchoidea</taxon>
        <taxon>Plakobranchidae</taxon>
        <taxon>Elysia</taxon>
    </lineage>
</organism>
<sequence length="2243" mass="247227">MGQERQKETHEKQPESLSNHSDPKVKPDSTPELSKPNGERKIFKDRDYVWGKQLRESLEMKEERDPTPLDTQEPEDASRHNSSSGKSSGINEKPGNLITGPSKKFRRPKSYIRGRKSSPENPCCPMREQQEPGLTELESSIQVCDRNKPTAPKEVWLAQEERELAALARINILNKKLNAKQSTRDYLKSLREDADDSSVFLGDPDPPAWSYETYSESERQETSLSGLRSYIRAQENHPDVAAENGQVENSLASSPQKSLVTYLDGVLPRRYPLRKCSVGLEPETTSDRYLQDEGWDHRKQRRHSCQSSRAVEEKLYRKRNNIQRRPCSEGTVRRLVVGVCSENPERKDTEKSTGQNITRLGHFDSETGVSFINKFTPLDKKKNDDEAHVVPNIVEENAHLQTNRLASQPISHATGEEPGGQEVPSQGEPEPLRSVGKLLIHPSCAVMPMLQAQEQSLAVPAVEDGYLLSGDEEEGPLQISSTYPNEETTQQSPKNRRLVVQKSKGSSARIWSSSQTLKDSKSLRRRFACDLDEGEIHDGSDDAGGEEEGYVGDGDDDYEDLIIQTELSEGSKVIVSNRNGTIADIEHGKDVSSVSTKFPMIKCSPDGREMNTLNGQMSSKGRNISQNHLKNDTSETSSLSTFQGEKANRYTGDKNMLIMRKAPSPRVSPKKVSTHRSKNFTDKGSSKPTSPVGTPVMNETAKHKWNNASSSSPPKPSAVPSAEIRRRERSGRGRNRSEERSCQERGRPQEGSGQGRSRPQEGSGQGISRPQEGSGQRRSRPQEGSGQGISRPQEGSGQGISRPQEGSGQRRSCLEEGSITTEEIKIPMCNDGKTRVLLVLRTPPKKTKDSNLGRTKGEELSPLERKKKPASPDKPSSKQSSAKPEGIKTESPKLAQPKLTPRNPTKENKSHNTYKNVGQFHKKPLSPEVGGKMQSARCLGGSSSDLTMEAAEPYLSSSERRDSGKFKLDSLVPRSCGQGREGRFVVVETDTVQDGDLRQMLEKGNGANNENNLDTEPNARGAALKGSSQGGEAVTEAQGTRNSSRKNQNRRQDESQLLNTSVTRSKPHFEKRIAKRASSDAKDVDVDRGLCSLDRSQPCNPVTHSACQFDRFRPCHHEECEDPPKRSHPDLASGVETAQTTAGHFEKTNRRTGYVYNSKKLQDKLGTHSPCVYDKYKPCLHEELLGSHDSLKDIHGVSLLQSVSKNSNKIETKAKKKETNINAIQCKFNRYTPCFHENDIKFNKALGRMASLRPEKTKAQAAASLSEEIANPCRFGPYRPCFCQEKLDALKQTQTELLNIAQETSSPQQLQTKDQQSSLKSSMQPLKYGKNMSSSETNALSSTRAFSKGSEVSDKGGKDRRKQGKYIGDQFTRAPADGPGLKTRPPTPRTHVALGAGEGGFPKADGDVNRADEGAGESSPMSLVARISRAWFSSAQAQVARLTPPPRAMVGPTLQRPDNGLGSSTKPDANMEAIINKAAAAAFGAAAKTYSPYLHQPQHASPQKHTKVSGNRLVLSGGDGNNQNTTQQPTLSQDVESSPFKREMVHEMSLAETGKTFNSYETDMSQVTEFPELTVSGWTYSQANPSHSETHYISRLGNNRTTTLTENCSGGPASTVKSHRPSRQLWNRGDSVPQDFLVLTSNIFPVNHEGGDTGETIQKPKLTEVFDSEVLSADPLPVHFSDLARAIRKDEEEGDGQMLKENHKKLYAGQAGLTLCHSPQQPRVRECISDRHHCLPRSKDSSPREFVTSGLVQDQLIHKTCIGEDVETVFQEGNIHDNIDLGFNGLWRKHGGEEVEDGSTTAYTSRGDVSADPLFEYRKRNTGRNNLISQRGQSVGCKDSVHKKLTQVRQMECGEHSSQAKASSEVRKSTRKQYGGEETYDEFEVVDKSDQSWVDGGYSQSDLSSKGREAVVVAAAELASYRSFLDTINQIARSGFSVNSPRDTAKPSPGQGLALHGPDLSRTSVHSCSSDVPSLEDSDTSDKEEQSKADNNESPTGSEGVCENSSPDEACCSFANDSKTSSSKSQYKNKYHEHEIGEKSKQIIVKHTLNEKICKKTPVYHGKEEGRNKSVGTNNERKIFWNSFNASGLQRDKGGHTKEAEDIAETQVAKFDLNYHTLSSEGQSSTQLHTLCNSLKKVSEQAFLPHIENNTGTLMPHCCDARAIGTQDAALPGEVSKRRVSEEEEGDEQSFKTDDDSAEDSSDEEDDAGSSSETQESEDIDSDEEEDVDDTEDEDGENSGDKI</sequence>
<feature type="region of interest" description="Disordered" evidence="1">
    <location>
        <begin position="1937"/>
        <end position="2006"/>
    </location>
</feature>
<feature type="compositionally biased region" description="Polar residues" evidence="1">
    <location>
        <begin position="1006"/>
        <end position="1015"/>
    </location>
</feature>
<feature type="region of interest" description="Disordered" evidence="1">
    <location>
        <begin position="621"/>
        <end position="1080"/>
    </location>
</feature>
<feature type="compositionally biased region" description="Polar residues" evidence="1">
    <location>
        <begin position="1331"/>
        <end position="1345"/>
    </location>
</feature>
<feature type="compositionally biased region" description="Basic residues" evidence="1">
    <location>
        <begin position="103"/>
        <end position="116"/>
    </location>
</feature>
<keyword evidence="3" id="KW-1185">Reference proteome</keyword>
<accession>A0AAV4FX07</accession>